<dbReference type="InterPro" id="IPR003593">
    <property type="entry name" value="AAA+_ATPase"/>
</dbReference>
<evidence type="ECO:0000256" key="3">
    <source>
        <dbReference type="ARBA" id="ARBA00022692"/>
    </source>
</evidence>
<dbReference type="AlphaFoldDB" id="A0A2H3GX23"/>
<dbReference type="GO" id="GO:0005524">
    <property type="term" value="F:ATP binding"/>
    <property type="evidence" value="ECO:0007669"/>
    <property type="project" value="UniProtKB-KW"/>
</dbReference>
<dbReference type="InterPro" id="IPR027417">
    <property type="entry name" value="P-loop_NTPase"/>
</dbReference>
<reference evidence="10 11" key="2">
    <citation type="journal article" date="2017" name="Sci. Rep.">
        <title>A mobile pathogenicity chromosome in Fusarium oxysporum for infection of multiple cucurbit species.</title>
        <authorList>
            <person name="van Dam P."/>
            <person name="Fokkens L."/>
            <person name="Ayukawa Y."/>
            <person name="van der Gragt M."/>
            <person name="Ter Horst A."/>
            <person name="Brankovics B."/>
            <person name="Houterman P.M."/>
            <person name="Arie T."/>
            <person name="Rep M."/>
        </authorList>
    </citation>
    <scope>NUCLEOTIDE SEQUENCE [LARGE SCALE GENOMIC DNA]</scope>
    <source>
        <strain evidence="10 11">Forc016</strain>
    </source>
</reference>
<gene>
    <name evidence="10" type="ORF">AU210_008677</name>
</gene>
<dbReference type="SUPFAM" id="SSF52540">
    <property type="entry name" value="P-loop containing nucleoside triphosphate hydrolases"/>
    <property type="match status" value="1"/>
</dbReference>
<keyword evidence="2" id="KW-0813">Transport</keyword>
<keyword evidence="3 8" id="KW-0812">Transmembrane</keyword>
<evidence type="ECO:0000256" key="7">
    <source>
        <dbReference type="ARBA" id="ARBA00023136"/>
    </source>
</evidence>
<evidence type="ECO:0000256" key="2">
    <source>
        <dbReference type="ARBA" id="ARBA00022448"/>
    </source>
</evidence>
<evidence type="ECO:0000259" key="9">
    <source>
        <dbReference type="PROSITE" id="PS50893"/>
    </source>
</evidence>
<evidence type="ECO:0000256" key="8">
    <source>
        <dbReference type="SAM" id="Phobius"/>
    </source>
</evidence>
<dbReference type="SMART" id="SM00382">
    <property type="entry name" value="AAA"/>
    <property type="match status" value="1"/>
</dbReference>
<evidence type="ECO:0000256" key="5">
    <source>
        <dbReference type="ARBA" id="ARBA00022840"/>
    </source>
</evidence>
<feature type="transmembrane region" description="Helical" evidence="8">
    <location>
        <begin position="12"/>
        <end position="30"/>
    </location>
</feature>
<sequence length="843" mass="94815">MLKTDPSLTLTMLTINTLQAIIVSSIFYNLSETTAAFQNRAVLLFFVILMNAFSSILEIISLYAKRKIVEKHARYALYHPSAEALSAIVVDLPYKIVNVLITNITLYFMGNLRRETGPFFFFLLVIFTTVMTMSMLFRLIASVTKSIAQAMAPAAIILLGLVLYTGFTIPTQYMRSWIKWCRWANPIFYGLELIMLNEFAGIDFPCASYILSGDGYDQVLLSGRACATHSRTAGVEKQISVFHWGNVCYDIKIKGEPRRILDEVDGWVKPGTLTALMGSSGAGKTTLLDVLASRVTMGVVSGDMLVNGIPRDDSFQRKTGYVQQQDLYVPTSTEKIDYVDTVISLLSMEDYADAIIGVPGEGLNVEQRKRLIIGVELAARPQLLLFFDEPTSGLDSQTSWSICNLMEKLTKSGQAILCTIYQPSAILFQRFDRLLLLSKGKMIYFGDIGKGSCTLVDYFTRNGAYDLPAGSNPAEYMLEVIGAAPGATTNIDWPAVWRSSQEYQRVQEELGRLSASAPSQIVTEDHSVHQEFAATAVEQYRQVTKRVFEQYWRSPGYIYAKVLLSIGSSLFVGLSFLNGDNTQRGLTNQMFGIFMFLTRERPSKIYSWKAFMAANILVEIAWNSIMSLFAYICFYYPIELFKNAEWTDAVYSRGFTMFLHLWIFFVYTSIFAYMMIAGLLTADIAGGASNLLLIMMFTFCGVLAGPDAMPGFWIFMYRINPFTYIIESFMGTSLGNAPMYCADNEFIPFTAPNGSTCGEYASDFLSRARGYLADPDATDCQYCAMSDTNQFLSSISVSYGNRWRDFGFMWVFCMFNLSLAMLFYWLARVPKTQTRVEKSKEKR</sequence>
<dbReference type="Gene3D" id="3.40.50.300">
    <property type="entry name" value="P-loop containing nucleotide triphosphate hydrolases"/>
    <property type="match status" value="1"/>
</dbReference>
<dbReference type="EMBL" id="MABQ02000006">
    <property type="protein sequence ID" value="PCD32428.1"/>
    <property type="molecule type" value="Genomic_DNA"/>
</dbReference>
<dbReference type="GO" id="GO:0140359">
    <property type="term" value="F:ABC-type transporter activity"/>
    <property type="evidence" value="ECO:0007669"/>
    <property type="project" value="InterPro"/>
</dbReference>
<evidence type="ECO:0000313" key="11">
    <source>
        <dbReference type="Proteomes" id="UP000219602"/>
    </source>
</evidence>
<dbReference type="Pfam" id="PF01061">
    <property type="entry name" value="ABC2_membrane"/>
    <property type="match status" value="2"/>
</dbReference>
<feature type="transmembrane region" description="Helical" evidence="8">
    <location>
        <begin position="807"/>
        <end position="827"/>
    </location>
</feature>
<feature type="transmembrane region" description="Helical" evidence="8">
    <location>
        <begin position="147"/>
        <end position="169"/>
    </location>
</feature>
<comment type="caution">
    <text evidence="10">The sequence shown here is derived from an EMBL/GenBank/DDBJ whole genome shotgun (WGS) entry which is preliminary data.</text>
</comment>
<feature type="transmembrane region" description="Helical" evidence="8">
    <location>
        <begin position="556"/>
        <end position="576"/>
    </location>
</feature>
<accession>A0A2H3GX23</accession>
<feature type="transmembrane region" description="Helical" evidence="8">
    <location>
        <begin position="84"/>
        <end position="108"/>
    </location>
</feature>
<dbReference type="PANTHER" id="PTHR19241">
    <property type="entry name" value="ATP-BINDING CASSETTE TRANSPORTER"/>
    <property type="match status" value="1"/>
</dbReference>
<evidence type="ECO:0000256" key="6">
    <source>
        <dbReference type="ARBA" id="ARBA00022989"/>
    </source>
</evidence>
<dbReference type="GO" id="GO:0016020">
    <property type="term" value="C:membrane"/>
    <property type="evidence" value="ECO:0007669"/>
    <property type="project" value="UniProtKB-SubCell"/>
</dbReference>
<evidence type="ECO:0000313" key="10">
    <source>
        <dbReference type="EMBL" id="PCD32428.1"/>
    </source>
</evidence>
<feature type="transmembrane region" description="Helical" evidence="8">
    <location>
        <begin position="120"/>
        <end position="141"/>
    </location>
</feature>
<dbReference type="Pfam" id="PF00005">
    <property type="entry name" value="ABC_tran"/>
    <property type="match status" value="1"/>
</dbReference>
<keyword evidence="4" id="KW-0547">Nucleotide-binding</keyword>
<dbReference type="InterPro" id="IPR013525">
    <property type="entry name" value="ABC2_TM"/>
</dbReference>
<dbReference type="GO" id="GO:0016887">
    <property type="term" value="F:ATP hydrolysis activity"/>
    <property type="evidence" value="ECO:0007669"/>
    <property type="project" value="InterPro"/>
</dbReference>
<evidence type="ECO:0000256" key="1">
    <source>
        <dbReference type="ARBA" id="ARBA00004141"/>
    </source>
</evidence>
<name>A0A2H3GX23_FUSOX</name>
<dbReference type="CDD" id="cd03232">
    <property type="entry name" value="ABCG_PDR_domain2"/>
    <property type="match status" value="1"/>
</dbReference>
<proteinExistence type="predicted"/>
<feature type="transmembrane region" description="Helical" evidence="8">
    <location>
        <begin position="42"/>
        <end position="64"/>
    </location>
</feature>
<feature type="transmembrane region" description="Helical" evidence="8">
    <location>
        <begin position="610"/>
        <end position="638"/>
    </location>
</feature>
<dbReference type="STRING" id="327505.A0A2H3GX23"/>
<keyword evidence="7 8" id="KW-0472">Membrane</keyword>
<comment type="subcellular location">
    <subcellularLocation>
        <location evidence="1">Membrane</location>
        <topology evidence="1">Multi-pass membrane protein</topology>
    </subcellularLocation>
</comment>
<protein>
    <recommendedName>
        <fullName evidence="9">ABC transporter domain-containing protein</fullName>
    </recommendedName>
</protein>
<feature type="domain" description="ABC transporter" evidence="9">
    <location>
        <begin position="242"/>
        <end position="464"/>
    </location>
</feature>
<dbReference type="InterPro" id="IPR003439">
    <property type="entry name" value="ABC_transporter-like_ATP-bd"/>
</dbReference>
<dbReference type="InterPro" id="IPR034003">
    <property type="entry name" value="ABCG_PDR_2"/>
</dbReference>
<organism evidence="10 11">
    <name type="scientific">Fusarium oxysporum f. sp. radicis-cucumerinum</name>
    <dbReference type="NCBI Taxonomy" id="327505"/>
    <lineage>
        <taxon>Eukaryota</taxon>
        <taxon>Fungi</taxon>
        <taxon>Dikarya</taxon>
        <taxon>Ascomycota</taxon>
        <taxon>Pezizomycotina</taxon>
        <taxon>Sordariomycetes</taxon>
        <taxon>Hypocreomycetidae</taxon>
        <taxon>Hypocreales</taxon>
        <taxon>Nectriaceae</taxon>
        <taxon>Fusarium</taxon>
        <taxon>Fusarium oxysporum species complex</taxon>
    </lineage>
</organism>
<reference evidence="10 11" key="1">
    <citation type="journal article" date="2016" name="Environ. Microbiol.">
        <title>Effector profiles distinguish formae speciales of Fusarium oxysporum.</title>
        <authorList>
            <person name="van Dam P."/>
            <person name="Fokkens L."/>
            <person name="Schmidt S.M."/>
            <person name="Linmans J.H."/>
            <person name="Kistler H.C."/>
            <person name="Ma L.J."/>
            <person name="Rep M."/>
        </authorList>
    </citation>
    <scope>NUCLEOTIDE SEQUENCE [LARGE SCALE GENOMIC DNA]</scope>
    <source>
        <strain evidence="10 11">Forc016</strain>
    </source>
</reference>
<evidence type="ECO:0000256" key="4">
    <source>
        <dbReference type="ARBA" id="ARBA00022741"/>
    </source>
</evidence>
<feature type="transmembrane region" description="Helical" evidence="8">
    <location>
        <begin position="658"/>
        <end position="680"/>
    </location>
</feature>
<keyword evidence="5" id="KW-0067">ATP-binding</keyword>
<keyword evidence="6 8" id="KW-1133">Transmembrane helix</keyword>
<dbReference type="PROSITE" id="PS50893">
    <property type="entry name" value="ABC_TRANSPORTER_2"/>
    <property type="match status" value="1"/>
</dbReference>
<dbReference type="Proteomes" id="UP000219602">
    <property type="component" value="Chromosome 8"/>
</dbReference>
<feature type="transmembrane region" description="Helical" evidence="8">
    <location>
        <begin position="692"/>
        <end position="715"/>
    </location>
</feature>